<accession>A0A6A6BCN5</accession>
<organism evidence="2 3">
    <name type="scientific">Aplosporella prunicola CBS 121167</name>
    <dbReference type="NCBI Taxonomy" id="1176127"/>
    <lineage>
        <taxon>Eukaryota</taxon>
        <taxon>Fungi</taxon>
        <taxon>Dikarya</taxon>
        <taxon>Ascomycota</taxon>
        <taxon>Pezizomycotina</taxon>
        <taxon>Dothideomycetes</taxon>
        <taxon>Dothideomycetes incertae sedis</taxon>
        <taxon>Botryosphaeriales</taxon>
        <taxon>Aplosporellaceae</taxon>
        <taxon>Aplosporella</taxon>
    </lineage>
</organism>
<proteinExistence type="predicted"/>
<keyword evidence="1" id="KW-1133">Transmembrane helix</keyword>
<evidence type="ECO:0000313" key="3">
    <source>
        <dbReference type="Proteomes" id="UP000799438"/>
    </source>
</evidence>
<evidence type="ECO:0000313" key="2">
    <source>
        <dbReference type="EMBL" id="KAF2141959.1"/>
    </source>
</evidence>
<feature type="transmembrane region" description="Helical" evidence="1">
    <location>
        <begin position="44"/>
        <end position="61"/>
    </location>
</feature>
<dbReference type="Proteomes" id="UP000799438">
    <property type="component" value="Unassembled WGS sequence"/>
</dbReference>
<dbReference type="AlphaFoldDB" id="A0A6A6BCN5"/>
<evidence type="ECO:0000256" key="1">
    <source>
        <dbReference type="SAM" id="Phobius"/>
    </source>
</evidence>
<sequence>MMIPSLARSGPGGGRCWDAARAGNLLAFWFGRARFRCRCRLDLAHTYFDVSGGLFLFVLFYRSIARRNGTAAAAAAAAATGGRRCRRVADIVVMDLVGHRRSTLIHGHSREPYLWPAGC</sequence>
<reference evidence="2" key="1">
    <citation type="journal article" date="2020" name="Stud. Mycol.">
        <title>101 Dothideomycetes genomes: a test case for predicting lifestyles and emergence of pathogens.</title>
        <authorList>
            <person name="Haridas S."/>
            <person name="Albert R."/>
            <person name="Binder M."/>
            <person name="Bloem J."/>
            <person name="Labutti K."/>
            <person name="Salamov A."/>
            <person name="Andreopoulos B."/>
            <person name="Baker S."/>
            <person name="Barry K."/>
            <person name="Bills G."/>
            <person name="Bluhm B."/>
            <person name="Cannon C."/>
            <person name="Castanera R."/>
            <person name="Culley D."/>
            <person name="Daum C."/>
            <person name="Ezra D."/>
            <person name="Gonzalez J."/>
            <person name="Henrissat B."/>
            <person name="Kuo A."/>
            <person name="Liang C."/>
            <person name="Lipzen A."/>
            <person name="Lutzoni F."/>
            <person name="Magnuson J."/>
            <person name="Mondo S."/>
            <person name="Nolan M."/>
            <person name="Ohm R."/>
            <person name="Pangilinan J."/>
            <person name="Park H.-J."/>
            <person name="Ramirez L."/>
            <person name="Alfaro M."/>
            <person name="Sun H."/>
            <person name="Tritt A."/>
            <person name="Yoshinaga Y."/>
            <person name="Zwiers L.-H."/>
            <person name="Turgeon B."/>
            <person name="Goodwin S."/>
            <person name="Spatafora J."/>
            <person name="Crous P."/>
            <person name="Grigoriev I."/>
        </authorList>
    </citation>
    <scope>NUCLEOTIDE SEQUENCE</scope>
    <source>
        <strain evidence="2">CBS 121167</strain>
    </source>
</reference>
<keyword evidence="3" id="KW-1185">Reference proteome</keyword>
<dbReference type="GeneID" id="54295246"/>
<name>A0A6A6BCN5_9PEZI</name>
<keyword evidence="1" id="KW-0812">Transmembrane</keyword>
<protein>
    <submittedName>
        <fullName evidence="2">Uncharacterized protein</fullName>
    </submittedName>
</protein>
<dbReference type="RefSeq" id="XP_033397671.1">
    <property type="nucleotide sequence ID" value="XM_033537750.1"/>
</dbReference>
<dbReference type="EMBL" id="ML995485">
    <property type="protein sequence ID" value="KAF2141959.1"/>
    <property type="molecule type" value="Genomic_DNA"/>
</dbReference>
<keyword evidence="1" id="KW-0472">Membrane</keyword>
<gene>
    <name evidence="2" type="ORF">K452DRAFT_23983</name>
</gene>